<dbReference type="Pfam" id="PF00082">
    <property type="entry name" value="Peptidase_S8"/>
    <property type="match status" value="1"/>
</dbReference>
<keyword evidence="4 9" id="KW-0645">Protease</keyword>
<proteinExistence type="inferred from homology"/>
<keyword evidence="12" id="KW-0472">Membrane</keyword>
<evidence type="ECO:0000256" key="6">
    <source>
        <dbReference type="ARBA" id="ARBA00022801"/>
    </source>
</evidence>
<evidence type="ECO:0000256" key="8">
    <source>
        <dbReference type="ARBA" id="ARBA00023145"/>
    </source>
</evidence>
<keyword evidence="6 9" id="KW-0378">Hydrolase</keyword>
<dbReference type="SUPFAM" id="SSF52743">
    <property type="entry name" value="Subtilisin-like"/>
    <property type="match status" value="1"/>
</dbReference>
<keyword evidence="7 9" id="KW-0720">Serine protease</keyword>
<evidence type="ECO:0000313" key="15">
    <source>
        <dbReference type="Proteomes" id="UP000595895"/>
    </source>
</evidence>
<feature type="compositionally biased region" description="Low complexity" evidence="11">
    <location>
        <begin position="38"/>
        <end position="51"/>
    </location>
</feature>
<dbReference type="InterPro" id="IPR022398">
    <property type="entry name" value="Peptidase_S8_His-AS"/>
</dbReference>
<sequence length="567" mass="58175">MASTTRRSPAPYIAVAVTTVIAVIAVVLAVSGVLSSKVAGSPSSAAASGSPQTADGEAGTEDGSSAERFIVSYKQDSQTAQALSSLKADGSNVLDLLPPEVKTTITTAASKVSVKVEQVSAHTLGMASVHLSDKLTAEQVLTFIEDLGAAADVEAVEPDLHVTSLDENVPNDEHFGRQWDLTSAPAGMNVTNAWSQSRGAGVTVAVIDSGILSHPDLEGQVLPGYDFISEPFVAGDNDGRDANPADEGDFFADDECKAGMRGRPSSWHGTHVAGTIAATTNNGTGVSGVAPDARILPVRALGRCGGLSSDILDAITWASGGKVTGVPDNPNPAKIINMSLGGSRTCPVYYQRAIDAAVGRGAIVVAAAGNDAIDAAGAAPASCNNVVTVGASTNTGERAVYSNYGQTIEVSAPGGYLDEFDQSGGILSLGDVSETTPQGSAYLYMMGTSQAAPHVSGTLALLASLDPTLDTTRATQLLQNTSTPMTCDTSWCGTGIVNATSAVTELARQRSGGEPQPAPEPPAETAPPAQPAPQPEATKKPIKQRLRDLLEKIKDKKDDKVLEEKGQ</sequence>
<dbReference type="PRINTS" id="PR00723">
    <property type="entry name" value="SUBTILISIN"/>
</dbReference>
<dbReference type="GO" id="GO:0005576">
    <property type="term" value="C:extracellular region"/>
    <property type="evidence" value="ECO:0007669"/>
    <property type="project" value="UniProtKB-SubCell"/>
</dbReference>
<dbReference type="Proteomes" id="UP000595895">
    <property type="component" value="Chromosome"/>
</dbReference>
<comment type="similarity">
    <text evidence="2 9 10">Belongs to the peptidase S8 family.</text>
</comment>
<dbReference type="PROSITE" id="PS00137">
    <property type="entry name" value="SUBTILASE_HIS"/>
    <property type="match status" value="1"/>
</dbReference>
<feature type="active site" description="Charge relay system" evidence="9">
    <location>
        <position position="268"/>
    </location>
</feature>
<keyword evidence="12" id="KW-0812">Transmembrane</keyword>
<accession>A0A7T7M9L8</accession>
<evidence type="ECO:0000256" key="10">
    <source>
        <dbReference type="RuleBase" id="RU003355"/>
    </source>
</evidence>
<evidence type="ECO:0000259" key="13">
    <source>
        <dbReference type="Pfam" id="PF00082"/>
    </source>
</evidence>
<evidence type="ECO:0000256" key="12">
    <source>
        <dbReference type="SAM" id="Phobius"/>
    </source>
</evidence>
<keyword evidence="3" id="KW-0964">Secreted</keyword>
<keyword evidence="8" id="KW-0865">Zymogen</keyword>
<dbReference type="InterPro" id="IPR015500">
    <property type="entry name" value="Peptidase_S8_subtilisin-rel"/>
</dbReference>
<name>A0A7T7M9L8_9ACTO</name>
<reference evidence="14 15" key="1">
    <citation type="submission" date="2020-12" db="EMBL/GenBank/DDBJ databases">
        <authorList>
            <person name="Zhou J."/>
        </authorList>
    </citation>
    <scope>NUCLEOTIDE SEQUENCE [LARGE SCALE GENOMIC DNA]</scope>
    <source>
        <strain evidence="14 15">CCUG 61299</strain>
    </source>
</reference>
<feature type="transmembrane region" description="Helical" evidence="12">
    <location>
        <begin position="12"/>
        <end position="34"/>
    </location>
</feature>
<keyword evidence="5" id="KW-0732">Signal</keyword>
<keyword evidence="15" id="KW-1185">Reference proteome</keyword>
<evidence type="ECO:0000256" key="5">
    <source>
        <dbReference type="ARBA" id="ARBA00022729"/>
    </source>
</evidence>
<dbReference type="InterPro" id="IPR050131">
    <property type="entry name" value="Peptidase_S8_subtilisin-like"/>
</dbReference>
<comment type="subcellular location">
    <subcellularLocation>
        <location evidence="1">Secreted</location>
    </subcellularLocation>
</comment>
<feature type="region of interest" description="Disordered" evidence="11">
    <location>
        <begin position="507"/>
        <end position="567"/>
    </location>
</feature>
<evidence type="ECO:0000256" key="2">
    <source>
        <dbReference type="ARBA" id="ARBA00011073"/>
    </source>
</evidence>
<dbReference type="PROSITE" id="PS00138">
    <property type="entry name" value="SUBTILASE_SER"/>
    <property type="match status" value="1"/>
</dbReference>
<dbReference type="PANTHER" id="PTHR43806">
    <property type="entry name" value="PEPTIDASE S8"/>
    <property type="match status" value="1"/>
</dbReference>
<protein>
    <submittedName>
        <fullName evidence="14">S8 family peptidase</fullName>
    </submittedName>
</protein>
<dbReference type="KEGG" id="awe:JG540_00585"/>
<keyword evidence="12" id="KW-1133">Transmembrane helix</keyword>
<dbReference type="EMBL" id="CP066802">
    <property type="protein sequence ID" value="QQM67445.1"/>
    <property type="molecule type" value="Genomic_DNA"/>
</dbReference>
<evidence type="ECO:0000256" key="11">
    <source>
        <dbReference type="SAM" id="MobiDB-lite"/>
    </source>
</evidence>
<feature type="domain" description="Peptidase S8/S53" evidence="13">
    <location>
        <begin position="199"/>
        <end position="483"/>
    </location>
</feature>
<dbReference type="InterPro" id="IPR034176">
    <property type="entry name" value="Peptidases_S8_13"/>
</dbReference>
<gene>
    <name evidence="14" type="ORF">JG540_00585</name>
</gene>
<dbReference type="InterPro" id="IPR023827">
    <property type="entry name" value="Peptidase_S8_Asp-AS"/>
</dbReference>
<feature type="active site" description="Charge relay system" evidence="9">
    <location>
        <position position="449"/>
    </location>
</feature>
<evidence type="ECO:0000256" key="3">
    <source>
        <dbReference type="ARBA" id="ARBA00022525"/>
    </source>
</evidence>
<dbReference type="FunFam" id="3.40.50.200:FF:000022">
    <property type="entry name" value="Extracellular protease"/>
    <property type="match status" value="1"/>
</dbReference>
<evidence type="ECO:0000256" key="7">
    <source>
        <dbReference type="ARBA" id="ARBA00022825"/>
    </source>
</evidence>
<feature type="compositionally biased region" description="Basic and acidic residues" evidence="11">
    <location>
        <begin position="545"/>
        <end position="567"/>
    </location>
</feature>
<feature type="compositionally biased region" description="Pro residues" evidence="11">
    <location>
        <begin position="516"/>
        <end position="534"/>
    </location>
</feature>
<dbReference type="CDD" id="cd07496">
    <property type="entry name" value="Peptidases_S8_13"/>
    <property type="match status" value="1"/>
</dbReference>
<evidence type="ECO:0000256" key="9">
    <source>
        <dbReference type="PROSITE-ProRule" id="PRU01240"/>
    </source>
</evidence>
<dbReference type="PANTHER" id="PTHR43806:SF11">
    <property type="entry name" value="CEREVISIN-RELATED"/>
    <property type="match status" value="1"/>
</dbReference>
<dbReference type="PROSITE" id="PS00136">
    <property type="entry name" value="SUBTILASE_ASP"/>
    <property type="match status" value="1"/>
</dbReference>
<dbReference type="AlphaFoldDB" id="A0A7T7M9L8"/>
<dbReference type="InterPro" id="IPR023828">
    <property type="entry name" value="Peptidase_S8_Ser-AS"/>
</dbReference>
<dbReference type="InterPro" id="IPR000209">
    <property type="entry name" value="Peptidase_S8/S53_dom"/>
</dbReference>
<organism evidence="14 15">
    <name type="scientific">Actinomyces weissii</name>
    <dbReference type="NCBI Taxonomy" id="675090"/>
    <lineage>
        <taxon>Bacteria</taxon>
        <taxon>Bacillati</taxon>
        <taxon>Actinomycetota</taxon>
        <taxon>Actinomycetes</taxon>
        <taxon>Actinomycetales</taxon>
        <taxon>Actinomycetaceae</taxon>
        <taxon>Actinomyces</taxon>
    </lineage>
</organism>
<evidence type="ECO:0000256" key="4">
    <source>
        <dbReference type="ARBA" id="ARBA00022670"/>
    </source>
</evidence>
<dbReference type="PROSITE" id="PS51892">
    <property type="entry name" value="SUBTILASE"/>
    <property type="match status" value="1"/>
</dbReference>
<dbReference type="Gene3D" id="3.40.50.200">
    <property type="entry name" value="Peptidase S8/S53 domain"/>
    <property type="match status" value="1"/>
</dbReference>
<evidence type="ECO:0000256" key="1">
    <source>
        <dbReference type="ARBA" id="ARBA00004613"/>
    </source>
</evidence>
<feature type="active site" description="Charge relay system" evidence="9">
    <location>
        <position position="208"/>
    </location>
</feature>
<feature type="region of interest" description="Disordered" evidence="11">
    <location>
        <begin position="38"/>
        <end position="62"/>
    </location>
</feature>
<evidence type="ECO:0000313" key="14">
    <source>
        <dbReference type="EMBL" id="QQM67445.1"/>
    </source>
</evidence>
<dbReference type="GO" id="GO:0006508">
    <property type="term" value="P:proteolysis"/>
    <property type="evidence" value="ECO:0007669"/>
    <property type="project" value="UniProtKB-KW"/>
</dbReference>
<dbReference type="GO" id="GO:0004252">
    <property type="term" value="F:serine-type endopeptidase activity"/>
    <property type="evidence" value="ECO:0007669"/>
    <property type="project" value="UniProtKB-UniRule"/>
</dbReference>
<dbReference type="InterPro" id="IPR036852">
    <property type="entry name" value="Peptidase_S8/S53_dom_sf"/>
</dbReference>